<dbReference type="Proteomes" id="UP000188273">
    <property type="component" value="Chromosome"/>
</dbReference>
<dbReference type="AlphaFoldDB" id="A0A1Q2HP64"/>
<keyword evidence="3" id="KW-1185">Reference proteome</keyword>
<sequence length="203" mass="23369">MNIVKLSSRYIDEVVEVHMRSFPNFFLTFLGRRFLKCFYQSFIEDEEGIGFVAIENGSVSGVIVGPLVPDGYFKRLLVRRWYIFALSSFTAVLKNPKIIFRLVRAVFYRGDAPENNNTLSLLSSIAVSPDTQGKGVGAGLLNRFLQDAEQRGSEGCYLTTDREGNESVNRFYLKNGWLLDKRFETPEGRKMNRYVYYFGRSYE</sequence>
<proteinExistence type="predicted"/>
<name>A0A1Q2HP64_9BACT</name>
<evidence type="ECO:0000313" key="2">
    <source>
        <dbReference type="EMBL" id="AQQ09150.1"/>
    </source>
</evidence>
<organism evidence="2 3">
    <name type="scientific">Sedimentisphaera cyanobacteriorum</name>
    <dbReference type="NCBI Taxonomy" id="1940790"/>
    <lineage>
        <taxon>Bacteria</taxon>
        <taxon>Pseudomonadati</taxon>
        <taxon>Planctomycetota</taxon>
        <taxon>Phycisphaerae</taxon>
        <taxon>Sedimentisphaerales</taxon>
        <taxon>Sedimentisphaeraceae</taxon>
        <taxon>Sedimentisphaera</taxon>
    </lineage>
</organism>
<dbReference type="CDD" id="cd04301">
    <property type="entry name" value="NAT_SF"/>
    <property type="match status" value="1"/>
</dbReference>
<dbReference type="SUPFAM" id="SSF55729">
    <property type="entry name" value="Acyl-CoA N-acyltransferases (Nat)"/>
    <property type="match status" value="1"/>
</dbReference>
<evidence type="ECO:0000259" key="1">
    <source>
        <dbReference type="PROSITE" id="PS51186"/>
    </source>
</evidence>
<dbReference type="KEGG" id="pbu:L21SP3_00950"/>
<dbReference type="PROSITE" id="PS51186">
    <property type="entry name" value="GNAT"/>
    <property type="match status" value="1"/>
</dbReference>
<dbReference type="Pfam" id="PF00583">
    <property type="entry name" value="Acetyltransf_1"/>
    <property type="match status" value="1"/>
</dbReference>
<dbReference type="STRING" id="1940790.L21SP3_00950"/>
<reference evidence="3" key="1">
    <citation type="submission" date="2017-02" db="EMBL/GenBank/DDBJ databases">
        <title>Comparative genomics and description of representatives of a novel lineage of planctomycetes thriving in anoxic sediments.</title>
        <authorList>
            <person name="Spring S."/>
            <person name="Bunk B."/>
            <person name="Sproer C."/>
            <person name="Klenk H.-P."/>
        </authorList>
    </citation>
    <scope>NUCLEOTIDE SEQUENCE [LARGE SCALE GENOMIC DNA]</scope>
    <source>
        <strain evidence="3">L21-RPul-D3</strain>
    </source>
</reference>
<gene>
    <name evidence="2" type="ORF">L21SP3_00950</name>
</gene>
<evidence type="ECO:0000313" key="3">
    <source>
        <dbReference type="Proteomes" id="UP000188273"/>
    </source>
</evidence>
<accession>A0A1Q2HP64</accession>
<dbReference type="InterPro" id="IPR016181">
    <property type="entry name" value="Acyl_CoA_acyltransferase"/>
</dbReference>
<dbReference type="EMBL" id="CP019633">
    <property type="protein sequence ID" value="AQQ09150.1"/>
    <property type="molecule type" value="Genomic_DNA"/>
</dbReference>
<protein>
    <submittedName>
        <fullName evidence="2">Ribosomal-protein-alanine acetyltransferase</fullName>
    </submittedName>
</protein>
<keyword evidence="2" id="KW-0808">Transferase</keyword>
<dbReference type="InterPro" id="IPR000182">
    <property type="entry name" value="GNAT_dom"/>
</dbReference>
<feature type="domain" description="N-acetyltransferase" evidence="1">
    <location>
        <begin position="1"/>
        <end position="203"/>
    </location>
</feature>
<dbReference type="GO" id="GO:0016747">
    <property type="term" value="F:acyltransferase activity, transferring groups other than amino-acyl groups"/>
    <property type="evidence" value="ECO:0007669"/>
    <property type="project" value="InterPro"/>
</dbReference>
<dbReference type="Gene3D" id="3.40.630.30">
    <property type="match status" value="1"/>
</dbReference>
<dbReference type="RefSeq" id="WP_227806814.1">
    <property type="nucleotide sequence ID" value="NZ_CP019633.1"/>
</dbReference>